<dbReference type="OrthoDB" id="6637351at2"/>
<evidence type="ECO:0000259" key="1">
    <source>
        <dbReference type="Pfam" id="PF09346"/>
    </source>
</evidence>
<accession>A0A163Z446</accession>
<organism evidence="2 3">
    <name type="scientific">Myroides marinus</name>
    <dbReference type="NCBI Taxonomy" id="703342"/>
    <lineage>
        <taxon>Bacteria</taxon>
        <taxon>Pseudomonadati</taxon>
        <taxon>Bacteroidota</taxon>
        <taxon>Flavobacteriia</taxon>
        <taxon>Flavobacteriales</taxon>
        <taxon>Flavobacteriaceae</taxon>
        <taxon>Myroides</taxon>
    </lineage>
</organism>
<comment type="caution">
    <text evidence="2">The sequence shown here is derived from an EMBL/GenBank/DDBJ whole genome shotgun (WGS) entry which is preliminary data.</text>
</comment>
<dbReference type="InterPro" id="IPR037883">
    <property type="entry name" value="Knr4/Smi1-like_sf"/>
</dbReference>
<dbReference type="Pfam" id="PF09346">
    <property type="entry name" value="SMI1_KNR4"/>
    <property type="match status" value="1"/>
</dbReference>
<keyword evidence="3" id="KW-1185">Reference proteome</keyword>
<dbReference type="Gene3D" id="3.40.1580.10">
    <property type="entry name" value="SMI1/KNR4-like"/>
    <property type="match status" value="1"/>
</dbReference>
<gene>
    <name evidence="2" type="ORF">AV926_09290</name>
</gene>
<feature type="domain" description="Knr4/Smi1-like" evidence="1">
    <location>
        <begin position="37"/>
        <end position="147"/>
    </location>
</feature>
<dbReference type="RefSeq" id="WP_038987860.1">
    <property type="nucleotide sequence ID" value="NZ_JWJO01000067.1"/>
</dbReference>
<sequence>MKNIFLKDYSLEFNVIGEKITIDDIINVVVEDFKGKEDFIQFYLATNGVFFSGEPVVSTEKFTNDDEYYEIDLECFYKLENIVKMRNAIKNRSVEASKFVETHIPFATNAAGNDFFIEIPTGEIKYISWEDEIEEGLIWIAPSFKDFCSAIISREED</sequence>
<name>A0A163Z446_9FLAO</name>
<evidence type="ECO:0000313" key="3">
    <source>
        <dbReference type="Proteomes" id="UP000076630"/>
    </source>
</evidence>
<proteinExistence type="predicted"/>
<reference evidence="2 3" key="1">
    <citation type="submission" date="2016-01" db="EMBL/GenBank/DDBJ databases">
        <title>Whole genome sequencing of Myroides marinus L41.</title>
        <authorList>
            <person name="Hong K.W."/>
        </authorList>
    </citation>
    <scope>NUCLEOTIDE SEQUENCE [LARGE SCALE GENOMIC DNA]</scope>
    <source>
        <strain evidence="2 3">L41</strain>
    </source>
</reference>
<dbReference type="AlphaFoldDB" id="A0A163Z446"/>
<dbReference type="SUPFAM" id="SSF160631">
    <property type="entry name" value="SMI1/KNR4-like"/>
    <property type="match status" value="1"/>
</dbReference>
<dbReference type="EMBL" id="LQNU01000054">
    <property type="protein sequence ID" value="KZE80958.1"/>
    <property type="molecule type" value="Genomic_DNA"/>
</dbReference>
<evidence type="ECO:0000313" key="2">
    <source>
        <dbReference type="EMBL" id="KZE80958.1"/>
    </source>
</evidence>
<dbReference type="InterPro" id="IPR018958">
    <property type="entry name" value="Knr4/Smi1-like_dom"/>
</dbReference>
<protein>
    <recommendedName>
        <fullName evidence="1">Knr4/Smi1-like domain-containing protein</fullName>
    </recommendedName>
</protein>
<dbReference type="Proteomes" id="UP000076630">
    <property type="component" value="Unassembled WGS sequence"/>
</dbReference>